<dbReference type="InterPro" id="IPR036864">
    <property type="entry name" value="Zn2-C6_fun-type_DNA-bd_sf"/>
</dbReference>
<dbReference type="GO" id="GO:0000981">
    <property type="term" value="F:DNA-binding transcription factor activity, RNA polymerase II-specific"/>
    <property type="evidence" value="ECO:0007669"/>
    <property type="project" value="InterPro"/>
</dbReference>
<keyword evidence="2" id="KW-0805">Transcription regulation</keyword>
<dbReference type="EMBL" id="ML978127">
    <property type="protein sequence ID" value="KAF2098184.1"/>
    <property type="molecule type" value="Genomic_DNA"/>
</dbReference>
<evidence type="ECO:0000256" key="2">
    <source>
        <dbReference type="ARBA" id="ARBA00023015"/>
    </source>
</evidence>
<evidence type="ECO:0000256" key="4">
    <source>
        <dbReference type="ARBA" id="ARBA00023163"/>
    </source>
</evidence>
<dbReference type="CDD" id="cd00067">
    <property type="entry name" value="GAL4"/>
    <property type="match status" value="1"/>
</dbReference>
<evidence type="ECO:0000313" key="8">
    <source>
        <dbReference type="EMBL" id="KAF2098184.1"/>
    </source>
</evidence>
<dbReference type="GO" id="GO:0003677">
    <property type="term" value="F:DNA binding"/>
    <property type="evidence" value="ECO:0007669"/>
    <property type="project" value="UniProtKB-KW"/>
</dbReference>
<dbReference type="PANTHER" id="PTHR31668:SF26">
    <property type="entry name" value="GLUCOSE TRANSPORT TRANSCRIPTION REGULATOR RGT1-RELATED"/>
    <property type="match status" value="1"/>
</dbReference>
<feature type="compositionally biased region" description="Basic and acidic residues" evidence="6">
    <location>
        <begin position="114"/>
        <end position="129"/>
    </location>
</feature>
<keyword evidence="4" id="KW-0804">Transcription</keyword>
<evidence type="ECO:0000256" key="3">
    <source>
        <dbReference type="ARBA" id="ARBA00023125"/>
    </source>
</evidence>
<dbReference type="SUPFAM" id="SSF57701">
    <property type="entry name" value="Zn2/Cys6 DNA-binding domain"/>
    <property type="match status" value="1"/>
</dbReference>
<dbReference type="AlphaFoldDB" id="A0A9P4M9W4"/>
<dbReference type="PROSITE" id="PS00463">
    <property type="entry name" value="ZN2_CY6_FUNGAL_1"/>
    <property type="match status" value="1"/>
</dbReference>
<accession>A0A9P4M9W4</accession>
<dbReference type="PANTHER" id="PTHR31668">
    <property type="entry name" value="GLUCOSE TRANSPORT TRANSCRIPTION REGULATOR RGT1-RELATED-RELATED"/>
    <property type="match status" value="1"/>
</dbReference>
<dbReference type="OrthoDB" id="5426978at2759"/>
<dbReference type="InterPro" id="IPR050797">
    <property type="entry name" value="Carb_Metab_Trans_Reg"/>
</dbReference>
<keyword evidence="1" id="KW-0479">Metal-binding</keyword>
<organism evidence="8 9">
    <name type="scientific">Rhizodiscina lignyota</name>
    <dbReference type="NCBI Taxonomy" id="1504668"/>
    <lineage>
        <taxon>Eukaryota</taxon>
        <taxon>Fungi</taxon>
        <taxon>Dikarya</taxon>
        <taxon>Ascomycota</taxon>
        <taxon>Pezizomycotina</taxon>
        <taxon>Dothideomycetes</taxon>
        <taxon>Pleosporomycetidae</taxon>
        <taxon>Aulographales</taxon>
        <taxon>Rhizodiscinaceae</taxon>
        <taxon>Rhizodiscina</taxon>
    </lineage>
</organism>
<dbReference type="Gene3D" id="4.10.240.10">
    <property type="entry name" value="Zn(2)-C6 fungal-type DNA-binding domain"/>
    <property type="match status" value="1"/>
</dbReference>
<feature type="compositionally biased region" description="Acidic residues" evidence="6">
    <location>
        <begin position="92"/>
        <end position="101"/>
    </location>
</feature>
<dbReference type="CDD" id="cd12148">
    <property type="entry name" value="fungal_TF_MHR"/>
    <property type="match status" value="1"/>
</dbReference>
<keyword evidence="5" id="KW-0539">Nucleus</keyword>
<evidence type="ECO:0000259" key="7">
    <source>
        <dbReference type="PROSITE" id="PS50048"/>
    </source>
</evidence>
<dbReference type="SMART" id="SM00066">
    <property type="entry name" value="GAL4"/>
    <property type="match status" value="1"/>
</dbReference>
<dbReference type="Pfam" id="PF00172">
    <property type="entry name" value="Zn_clus"/>
    <property type="match status" value="1"/>
</dbReference>
<evidence type="ECO:0000256" key="6">
    <source>
        <dbReference type="SAM" id="MobiDB-lite"/>
    </source>
</evidence>
<name>A0A9P4M9W4_9PEZI</name>
<evidence type="ECO:0000256" key="5">
    <source>
        <dbReference type="ARBA" id="ARBA00023242"/>
    </source>
</evidence>
<evidence type="ECO:0000256" key="1">
    <source>
        <dbReference type="ARBA" id="ARBA00022723"/>
    </source>
</evidence>
<dbReference type="Proteomes" id="UP000799772">
    <property type="component" value="Unassembled WGS sequence"/>
</dbReference>
<dbReference type="InterPro" id="IPR001138">
    <property type="entry name" value="Zn2Cys6_DnaBD"/>
</dbReference>
<evidence type="ECO:0000313" key="9">
    <source>
        <dbReference type="Proteomes" id="UP000799772"/>
    </source>
</evidence>
<dbReference type="GO" id="GO:0008270">
    <property type="term" value="F:zinc ion binding"/>
    <property type="evidence" value="ECO:0007669"/>
    <property type="project" value="InterPro"/>
</dbReference>
<keyword evidence="3" id="KW-0238">DNA-binding</keyword>
<protein>
    <recommendedName>
        <fullName evidence="7">Zn(2)-C6 fungal-type domain-containing protein</fullName>
    </recommendedName>
</protein>
<proteinExistence type="predicted"/>
<feature type="domain" description="Zn(2)-C6 fungal-type" evidence="7">
    <location>
        <begin position="125"/>
        <end position="161"/>
    </location>
</feature>
<reference evidence="8" key="1">
    <citation type="journal article" date="2020" name="Stud. Mycol.">
        <title>101 Dothideomycetes genomes: a test case for predicting lifestyles and emergence of pathogens.</title>
        <authorList>
            <person name="Haridas S."/>
            <person name="Albert R."/>
            <person name="Binder M."/>
            <person name="Bloem J."/>
            <person name="Labutti K."/>
            <person name="Salamov A."/>
            <person name="Andreopoulos B."/>
            <person name="Baker S."/>
            <person name="Barry K."/>
            <person name="Bills G."/>
            <person name="Bluhm B."/>
            <person name="Cannon C."/>
            <person name="Castanera R."/>
            <person name="Culley D."/>
            <person name="Daum C."/>
            <person name="Ezra D."/>
            <person name="Gonzalez J."/>
            <person name="Henrissat B."/>
            <person name="Kuo A."/>
            <person name="Liang C."/>
            <person name="Lipzen A."/>
            <person name="Lutzoni F."/>
            <person name="Magnuson J."/>
            <person name="Mondo S."/>
            <person name="Nolan M."/>
            <person name="Ohm R."/>
            <person name="Pangilinan J."/>
            <person name="Park H.-J."/>
            <person name="Ramirez L."/>
            <person name="Alfaro M."/>
            <person name="Sun H."/>
            <person name="Tritt A."/>
            <person name="Yoshinaga Y."/>
            <person name="Zwiers L.-H."/>
            <person name="Turgeon B."/>
            <person name="Goodwin S."/>
            <person name="Spatafora J."/>
            <person name="Crous P."/>
            <person name="Grigoriev I."/>
        </authorList>
    </citation>
    <scope>NUCLEOTIDE SEQUENCE</scope>
    <source>
        <strain evidence="8">CBS 133067</strain>
    </source>
</reference>
<sequence length="682" mass="74124">MSNQRPGSYPSPNSAQVASGVPFYGQNAVSQSSDVPAMVQLSEELSRQLNNDMHHAENVMIPQPMGQAMHGPDPHQQMAQDAMGHLDGRAEFDDDDDDGSESEGGTRKRKRQKTKEDKRQKNTRACDECRRKKVKCESEEGQELGIEACLACRKSGLQCQFSRVPQKRGPSKGYISKLDERLQNVESAIREYVPQAAHRIGKPEPADLSMYSPGGPIDGMHQAQSGAPSDGRLDYTGNGDTSSFWHSAPPMSVSGPDLSALQSATTQELDENVLKECHQIIQATLPILPADQAFLRALMGQVPDIVRSAFSKAMSCFVRATSPGKGPVDASQIQEAATMFHTAEFDLTTSTAKNLVMIETLILLALTTDALGPVPAHGAAMPSSRSWLSRANILATDIRINLRPNPQKLTEGMGDSESKLARRLYVAIFILDKWYAIGNASPQMISARGLTLLPEDLSAGMLGQQCYQLARLSFVLAHLADIIPDFPPSLNTDLLDPSPLQQMKNMAATLCQAQIDRMREDMQSYIANYPVLHAAFWHVESLVLRLQEYVPQASLVEHAGKVLNILPNEIVQPSPFFHHFAALAGVTLAESAVQNGVEGIAAEASILDQILSRSGREDSWERTISNFVLSSAGNSATMMGLQGLAEAAVGEGQGSAQQVFEGGFDALKVLKEGYLTLFTQKN</sequence>
<feature type="region of interest" description="Disordered" evidence="6">
    <location>
        <begin position="26"/>
        <end position="50"/>
    </location>
</feature>
<gene>
    <name evidence="8" type="ORF">NA57DRAFT_76978</name>
</gene>
<keyword evidence="9" id="KW-1185">Reference proteome</keyword>
<comment type="caution">
    <text evidence="8">The sequence shown here is derived from an EMBL/GenBank/DDBJ whole genome shotgun (WGS) entry which is preliminary data.</text>
</comment>
<dbReference type="PROSITE" id="PS50048">
    <property type="entry name" value="ZN2_CY6_FUNGAL_2"/>
    <property type="match status" value="1"/>
</dbReference>
<feature type="region of interest" description="Disordered" evidence="6">
    <location>
        <begin position="87"/>
        <end position="129"/>
    </location>
</feature>